<keyword evidence="1" id="KW-0732">Signal</keyword>
<dbReference type="EMBL" id="JALKHS010000006">
    <property type="protein sequence ID" value="MCK0530634.1"/>
    <property type="molecule type" value="Genomic_DNA"/>
</dbReference>
<evidence type="ECO:0000313" key="2">
    <source>
        <dbReference type="EMBL" id="MCK0530634.1"/>
    </source>
</evidence>
<protein>
    <submittedName>
        <fullName evidence="2">DUF1176 domain-containing protein</fullName>
    </submittedName>
</protein>
<dbReference type="RefSeq" id="WP_247230226.1">
    <property type="nucleotide sequence ID" value="NZ_JALKHS010000006.1"/>
</dbReference>
<feature type="signal peptide" evidence="1">
    <location>
        <begin position="1"/>
        <end position="23"/>
    </location>
</feature>
<reference evidence="2 3" key="1">
    <citation type="submission" date="2022-04" db="EMBL/GenBank/DDBJ databases">
        <authorList>
            <person name="Huq M.A."/>
        </authorList>
    </citation>
    <scope>NUCLEOTIDE SEQUENCE [LARGE SCALE GENOMIC DNA]</scope>
    <source>
        <strain evidence="2 3">MAH-33</strain>
    </source>
</reference>
<comment type="caution">
    <text evidence="2">The sequence shown here is derived from an EMBL/GenBank/DDBJ whole genome shotgun (WGS) entry which is preliminary data.</text>
</comment>
<keyword evidence="3" id="KW-1185">Reference proteome</keyword>
<dbReference type="Pfam" id="PF06674">
    <property type="entry name" value="DUF1176"/>
    <property type="match status" value="1"/>
</dbReference>
<evidence type="ECO:0000313" key="3">
    <source>
        <dbReference type="Proteomes" id="UP001203512"/>
    </source>
</evidence>
<accession>A0ABT0DU41</accession>
<dbReference type="InterPro" id="IPR009560">
    <property type="entry name" value="DUF1176"/>
</dbReference>
<name>A0ABT0DU41_9SPHN</name>
<organism evidence="2 3">
    <name type="scientific">Sphingobium agri</name>
    <dbReference type="NCBI Taxonomy" id="2933566"/>
    <lineage>
        <taxon>Bacteria</taxon>
        <taxon>Pseudomonadati</taxon>
        <taxon>Pseudomonadota</taxon>
        <taxon>Alphaproteobacteria</taxon>
        <taxon>Sphingomonadales</taxon>
        <taxon>Sphingomonadaceae</taxon>
        <taxon>Sphingobium</taxon>
    </lineage>
</organism>
<proteinExistence type="predicted"/>
<feature type="chain" id="PRO_5045445709" evidence="1">
    <location>
        <begin position="24"/>
        <end position="350"/>
    </location>
</feature>
<gene>
    <name evidence="2" type="ORF">MU848_03430</name>
</gene>
<evidence type="ECO:0000256" key="1">
    <source>
        <dbReference type="SAM" id="SignalP"/>
    </source>
</evidence>
<dbReference type="Proteomes" id="UP001203512">
    <property type="component" value="Unassembled WGS sequence"/>
</dbReference>
<sequence length="350" mass="36766">MGDKRLITLAAMLSAFIASAPLAAQAPRPGALEIYKDWTIGCDNRSRCEAVSLLPDGGEWPDKPVALGLVREAGGAADPEIWVSRDTHGQEDVSFLVDGRKIATAASRDGEARLQGPQAAALAIAMARGTKLELRSAGAVIARPSLAGAAAAMRYMDARQGRAGTQAALVATGALAANAVRPAPPLPLIRRAVIPAGAAPVTLWREELAAVGKFTGCADEMRDASPPELHRLSKTETLVLVPCGAGAYNYSAVPVIATGIPGRRSFRHAAFDYQPGWSEDAAHPTLVNASWTPESSSLESYAKGRGIGDCGSSESYVWDGIRFRLASASAMGECRGAWHWITTWSAKVVP</sequence>